<comment type="caution">
    <text evidence="1">The sequence shown here is derived from an EMBL/GenBank/DDBJ whole genome shotgun (WGS) entry which is preliminary data.</text>
</comment>
<dbReference type="InterPro" id="IPR036410">
    <property type="entry name" value="HSP_DnaJ_Cys-rich_dom_sf"/>
</dbReference>
<dbReference type="Proteomes" id="UP001183246">
    <property type="component" value="Unassembled WGS sequence"/>
</dbReference>
<reference evidence="2" key="1">
    <citation type="submission" date="2023-07" db="EMBL/GenBank/DDBJ databases">
        <title>30 novel species of actinomycetes from the DSMZ collection.</title>
        <authorList>
            <person name="Nouioui I."/>
        </authorList>
    </citation>
    <scope>NUCLEOTIDE SEQUENCE [LARGE SCALE GENOMIC DNA]</scope>
    <source>
        <strain evidence="2">DSM 44938</strain>
    </source>
</reference>
<keyword evidence="2" id="KW-1185">Reference proteome</keyword>
<evidence type="ECO:0000313" key="2">
    <source>
        <dbReference type="Proteomes" id="UP001183246"/>
    </source>
</evidence>
<dbReference type="RefSeq" id="WP_311708610.1">
    <property type="nucleotide sequence ID" value="NZ_JAVREL010000033.1"/>
</dbReference>
<protein>
    <recommendedName>
        <fullName evidence="3">Molecular chaperone DnaJ</fullName>
    </recommendedName>
</protein>
<dbReference type="SUPFAM" id="SSF57938">
    <property type="entry name" value="DnaJ/Hsp40 cysteine-rich domain"/>
    <property type="match status" value="1"/>
</dbReference>
<dbReference type="EMBL" id="JAVREL010000033">
    <property type="protein sequence ID" value="MDT0347486.1"/>
    <property type="molecule type" value="Genomic_DNA"/>
</dbReference>
<sequence length="59" mass="6075">MAARKNTGRKKAPTPAKCSACEGKGEVPVTVRVGRKRRVVGQQSGICLACMGSGLASSE</sequence>
<name>A0ABU2N0R0_9ACTN</name>
<evidence type="ECO:0000313" key="1">
    <source>
        <dbReference type="EMBL" id="MDT0347486.1"/>
    </source>
</evidence>
<proteinExistence type="predicted"/>
<organism evidence="1 2">
    <name type="scientific">Streptomyces litchfieldiae</name>
    <dbReference type="NCBI Taxonomy" id="3075543"/>
    <lineage>
        <taxon>Bacteria</taxon>
        <taxon>Bacillati</taxon>
        <taxon>Actinomycetota</taxon>
        <taxon>Actinomycetes</taxon>
        <taxon>Kitasatosporales</taxon>
        <taxon>Streptomycetaceae</taxon>
        <taxon>Streptomyces</taxon>
    </lineage>
</organism>
<gene>
    <name evidence="1" type="ORF">RM590_33695</name>
</gene>
<accession>A0ABU2N0R0</accession>
<evidence type="ECO:0008006" key="3">
    <source>
        <dbReference type="Google" id="ProtNLM"/>
    </source>
</evidence>